<dbReference type="GeneID" id="93399976"/>
<sequence>MMTMKQDPISNQQCLPPAIHGLQFNHCKTIGCSHFGSTNEDHYVFQRTNPAKPALICRECGAFPPILSNPDVVAEASRLKIAQSSGLPACSNLDCENLGLPVLTHRHLYHAFGYSGDRQRYRCKCCQHTFVDRWSGFNQKHLVQQKLLAMLFTGHSVRDICRRLSMNPKSFYDQLSHIASRCRRQLAMFDGRLFKHAHSLALASDIRPLQPCSDNGVLWIATSEAQSGYVVGQHTNFQPEEVTERFEIHDAYTVGTRFIAPQPLRLVETPQPETNGLLARVDATYRKILSRTNMEDPLTNQAKINYPTKGCLIRPQYTAYAHYLHLAQQLKENNEQLSLFMPQETLLRSACISVFLERVKDKSFHPLYVVEDADWLDQEVSERIDIVLLGWWRDRWAFTRHNETSKGISHLGGEKDNEKRWLEIASHRAISEYQSRFHDQFSQLVNEPRRKLRPGGLMPLLDIYRAWHNLCRQDRSGLTPAQKIGLTSAPLTLEQLLS</sequence>
<protein>
    <submittedName>
        <fullName evidence="1">IS1 family transposase</fullName>
    </submittedName>
</protein>
<accession>A0A7L8AAH1</accession>
<name>A0A7L8AAH1_PHODP</name>
<evidence type="ECO:0000313" key="1">
    <source>
        <dbReference type="EMBL" id="QOD58779.1"/>
    </source>
</evidence>
<gene>
    <name evidence="1" type="ORF">IC627_18605</name>
</gene>
<dbReference type="EMBL" id="CP061855">
    <property type="protein sequence ID" value="QOD58779.1"/>
    <property type="molecule type" value="Genomic_DNA"/>
</dbReference>
<dbReference type="Proteomes" id="UP000516656">
    <property type="component" value="Chromosome 2"/>
</dbReference>
<dbReference type="RefSeq" id="WP_068968769.1">
    <property type="nucleotide sequence ID" value="NZ_AP018046.1"/>
</dbReference>
<proteinExistence type="predicted"/>
<evidence type="ECO:0000313" key="2">
    <source>
        <dbReference type="Proteomes" id="UP000516656"/>
    </source>
</evidence>
<dbReference type="AlphaFoldDB" id="A0A7L8AAH1"/>
<reference evidence="1 2" key="1">
    <citation type="submission" date="2020-09" db="EMBL/GenBank/DDBJ databases">
        <title>Complete, closed and curated genome sequences of Photobacterium damselae subsp. piscicida isolates from Australia indicate localised evolution and additional plasmid-borne pathogenicity mechanisms.</title>
        <authorList>
            <person name="Baseggio L."/>
            <person name="Silayeva O."/>
            <person name="Buller N."/>
            <person name="Landos M."/>
            <person name="Engelstaedter J."/>
            <person name="Barnes A.C."/>
        </authorList>
    </citation>
    <scope>NUCLEOTIDE SEQUENCE [LARGE SCALE GENOMIC DNA]</scope>
    <source>
        <strain evidence="1 2">AS-16-0540-1</strain>
    </source>
</reference>
<organism evidence="1 2">
    <name type="scientific">Photobacterium damsela subsp. piscicida</name>
    <name type="common">Pasteurella piscicida</name>
    <dbReference type="NCBI Taxonomy" id="38294"/>
    <lineage>
        <taxon>Bacteria</taxon>
        <taxon>Pseudomonadati</taxon>
        <taxon>Pseudomonadota</taxon>
        <taxon>Gammaproteobacteria</taxon>
        <taxon>Vibrionales</taxon>
        <taxon>Vibrionaceae</taxon>
        <taxon>Photobacterium</taxon>
    </lineage>
</organism>